<evidence type="ECO:0000256" key="1">
    <source>
        <dbReference type="SAM" id="Phobius"/>
    </source>
</evidence>
<comment type="caution">
    <text evidence="2">The sequence shown here is derived from an EMBL/GenBank/DDBJ whole genome shotgun (WGS) entry which is preliminary data.</text>
</comment>
<dbReference type="AlphaFoldDB" id="A0A0F8VZX0"/>
<name>A0A0F8VZX0_9ZZZZ</name>
<organism evidence="2">
    <name type="scientific">marine sediment metagenome</name>
    <dbReference type="NCBI Taxonomy" id="412755"/>
    <lineage>
        <taxon>unclassified sequences</taxon>
        <taxon>metagenomes</taxon>
        <taxon>ecological metagenomes</taxon>
    </lineage>
</organism>
<sequence length="31" mass="3618">MEILEFVHHEYGILIWILGIAAACRFVGFRL</sequence>
<keyword evidence="1" id="KW-0812">Transmembrane</keyword>
<proteinExistence type="predicted"/>
<feature type="transmembrane region" description="Helical" evidence="1">
    <location>
        <begin position="12"/>
        <end position="29"/>
    </location>
</feature>
<keyword evidence="1" id="KW-0472">Membrane</keyword>
<keyword evidence="1" id="KW-1133">Transmembrane helix</keyword>
<protein>
    <submittedName>
        <fullName evidence="2">Uncharacterized protein</fullName>
    </submittedName>
</protein>
<dbReference type="EMBL" id="LAZR01068286">
    <property type="protein sequence ID" value="KKK49927.1"/>
    <property type="molecule type" value="Genomic_DNA"/>
</dbReference>
<accession>A0A0F8VZX0</accession>
<reference evidence="2" key="1">
    <citation type="journal article" date="2015" name="Nature">
        <title>Complex archaea that bridge the gap between prokaryotes and eukaryotes.</title>
        <authorList>
            <person name="Spang A."/>
            <person name="Saw J.H."/>
            <person name="Jorgensen S.L."/>
            <person name="Zaremba-Niedzwiedzka K."/>
            <person name="Martijn J."/>
            <person name="Lind A.E."/>
            <person name="van Eijk R."/>
            <person name="Schleper C."/>
            <person name="Guy L."/>
            <person name="Ettema T.J."/>
        </authorList>
    </citation>
    <scope>NUCLEOTIDE SEQUENCE</scope>
</reference>
<evidence type="ECO:0000313" key="2">
    <source>
        <dbReference type="EMBL" id="KKK49927.1"/>
    </source>
</evidence>
<gene>
    <name evidence="2" type="ORF">LCGC14_3130130</name>
</gene>